<evidence type="ECO:0000256" key="1">
    <source>
        <dbReference type="ARBA" id="ARBA00001946"/>
    </source>
</evidence>
<dbReference type="InterPro" id="IPR020476">
    <property type="entry name" value="Nudix_hydrolase"/>
</dbReference>
<accession>A0ABV5RYN9</accession>
<keyword evidence="8" id="KW-1185">Reference proteome</keyword>
<sequence length="328" mass="36976">MPEPIMRPTARILLVDSDDRILLFQGQGPTKNPDVAWFAPGGGVHAGESVVVAAARELWEETGLQVGPEALEPVVAVSEGYWIHSDDTLYYTTDHYFLLRTQTVTVDLSAMEGPERSRLAAYRWWTLDELRATTDTMIPRNLPELLEPLLKGVLPAQPYVIPWHHPAPVAFTAARVIVVDDENRVLLYRAPRLANDHLAWFTPGGRLEPGETPETAAARELREEIGHHLEPGDLGPVVALNAGVWVRNDGLLMRSEHHFFFHRVPTLKVDISGMEEFERSRLDCFHWWTLDELRSATEPVLPVDLPRLLERLVAGDVPKDPVLLAWDR</sequence>
<dbReference type="Pfam" id="PF00293">
    <property type="entry name" value="NUDIX"/>
    <property type="match status" value="2"/>
</dbReference>
<dbReference type="RefSeq" id="WP_344991287.1">
    <property type="nucleotide sequence ID" value="NZ_BAAAXV010000005.1"/>
</dbReference>
<keyword evidence="3 5" id="KW-0378">Hydrolase</keyword>
<dbReference type="InterPro" id="IPR000086">
    <property type="entry name" value="NUDIX_hydrolase_dom"/>
</dbReference>
<evidence type="ECO:0000256" key="2">
    <source>
        <dbReference type="ARBA" id="ARBA00005582"/>
    </source>
</evidence>
<evidence type="ECO:0000313" key="7">
    <source>
        <dbReference type="EMBL" id="MFB9623456.1"/>
    </source>
</evidence>
<dbReference type="PRINTS" id="PR00502">
    <property type="entry name" value="NUDIXFAMILY"/>
</dbReference>
<evidence type="ECO:0000256" key="5">
    <source>
        <dbReference type="RuleBase" id="RU003476"/>
    </source>
</evidence>
<organism evidence="7 8">
    <name type="scientific">Nonomuraea helvata</name>
    <dbReference type="NCBI Taxonomy" id="37484"/>
    <lineage>
        <taxon>Bacteria</taxon>
        <taxon>Bacillati</taxon>
        <taxon>Actinomycetota</taxon>
        <taxon>Actinomycetes</taxon>
        <taxon>Streptosporangiales</taxon>
        <taxon>Streptosporangiaceae</taxon>
        <taxon>Nonomuraea</taxon>
    </lineage>
</organism>
<dbReference type="Proteomes" id="UP001589532">
    <property type="component" value="Unassembled WGS sequence"/>
</dbReference>
<dbReference type="InterPro" id="IPR015797">
    <property type="entry name" value="NUDIX_hydrolase-like_dom_sf"/>
</dbReference>
<comment type="similarity">
    <text evidence="2 5">Belongs to the Nudix hydrolase family.</text>
</comment>
<dbReference type="InterPro" id="IPR020084">
    <property type="entry name" value="NUDIX_hydrolase_CS"/>
</dbReference>
<dbReference type="PANTHER" id="PTHR43046:SF12">
    <property type="entry name" value="GDP-MANNOSE MANNOSYL HYDROLASE"/>
    <property type="match status" value="1"/>
</dbReference>
<evidence type="ECO:0000256" key="3">
    <source>
        <dbReference type="ARBA" id="ARBA00022801"/>
    </source>
</evidence>
<name>A0ABV5RYN9_9ACTN</name>
<evidence type="ECO:0000259" key="6">
    <source>
        <dbReference type="PROSITE" id="PS51462"/>
    </source>
</evidence>
<evidence type="ECO:0000313" key="8">
    <source>
        <dbReference type="Proteomes" id="UP001589532"/>
    </source>
</evidence>
<dbReference type="SUPFAM" id="SSF55811">
    <property type="entry name" value="Nudix"/>
    <property type="match status" value="2"/>
</dbReference>
<proteinExistence type="inferred from homology"/>
<dbReference type="PROSITE" id="PS51462">
    <property type="entry name" value="NUDIX"/>
    <property type="match status" value="2"/>
</dbReference>
<comment type="caution">
    <text evidence="7">The sequence shown here is derived from an EMBL/GenBank/DDBJ whole genome shotgun (WGS) entry which is preliminary data.</text>
</comment>
<feature type="domain" description="Nudix hydrolase" evidence="6">
    <location>
        <begin position="4"/>
        <end position="147"/>
    </location>
</feature>
<dbReference type="Gene3D" id="3.90.79.10">
    <property type="entry name" value="Nucleoside Triphosphate Pyrophosphohydrolase"/>
    <property type="match status" value="2"/>
</dbReference>
<feature type="domain" description="Nudix hydrolase" evidence="6">
    <location>
        <begin position="163"/>
        <end position="310"/>
    </location>
</feature>
<dbReference type="PROSITE" id="PS00893">
    <property type="entry name" value="NUDIX_BOX"/>
    <property type="match status" value="2"/>
</dbReference>
<dbReference type="CDD" id="cd04685">
    <property type="entry name" value="NUDIX_Hydrolase"/>
    <property type="match status" value="2"/>
</dbReference>
<dbReference type="GO" id="GO:0016787">
    <property type="term" value="F:hydrolase activity"/>
    <property type="evidence" value="ECO:0007669"/>
    <property type="project" value="UniProtKB-KW"/>
</dbReference>
<comment type="cofactor">
    <cofactor evidence="1">
        <name>Mg(2+)</name>
        <dbReference type="ChEBI" id="CHEBI:18420"/>
    </cofactor>
</comment>
<evidence type="ECO:0000256" key="4">
    <source>
        <dbReference type="ARBA" id="ARBA00022842"/>
    </source>
</evidence>
<keyword evidence="4" id="KW-0460">Magnesium</keyword>
<gene>
    <name evidence="7" type="ORF">ACFFSA_10230</name>
</gene>
<protein>
    <submittedName>
        <fullName evidence="7">NUDIX hydrolase</fullName>
    </submittedName>
</protein>
<dbReference type="PANTHER" id="PTHR43046">
    <property type="entry name" value="GDP-MANNOSE MANNOSYL HYDROLASE"/>
    <property type="match status" value="1"/>
</dbReference>
<reference evidence="7 8" key="1">
    <citation type="submission" date="2024-09" db="EMBL/GenBank/DDBJ databases">
        <authorList>
            <person name="Sun Q."/>
            <person name="Mori K."/>
        </authorList>
    </citation>
    <scope>NUCLEOTIDE SEQUENCE [LARGE SCALE GENOMIC DNA]</scope>
    <source>
        <strain evidence="7 8">JCM 3143</strain>
    </source>
</reference>
<dbReference type="EMBL" id="JBHMBW010000007">
    <property type="protein sequence ID" value="MFB9623456.1"/>
    <property type="molecule type" value="Genomic_DNA"/>
</dbReference>